<dbReference type="AlphaFoldDB" id="A0A1X1G4G2"/>
<evidence type="ECO:0000256" key="1">
    <source>
        <dbReference type="SAM" id="Phobius"/>
    </source>
</evidence>
<reference evidence="2 4" key="2">
    <citation type="journal article" date="2016" name="PLoS ONE">
        <title>Comparative Genomics Analysis of Streptococcus tigurinus Strains Identifies Genetic Elements Specifically and Uniquely Present in Highly Virulent Strains.</title>
        <authorList>
            <person name="Diene S.M."/>
            <person name="Francois P."/>
            <person name="Zbinden A."/>
            <person name="Entenza J.M."/>
            <person name="Resch G."/>
        </authorList>
    </citation>
    <scope>NUCLEOTIDE SEQUENCE [LARGE SCALE GENOMIC DNA]</scope>
    <source>
        <strain evidence="2 4">AZ_8</strain>
    </source>
</reference>
<proteinExistence type="predicted"/>
<evidence type="ECO:0000313" key="3">
    <source>
        <dbReference type="EMBL" id="ORO41584.1"/>
    </source>
</evidence>
<evidence type="ECO:0000313" key="5">
    <source>
        <dbReference type="Proteomes" id="UP000193958"/>
    </source>
</evidence>
<sequence length="86" mass="9840">MGYSLLYFYLLAPSVELLCGFSAGKRRVCYKWFFPFTGIFNWLIPFVVFGERFITAEWVSLTLIAVAPAILGLLAGTFYSKKNRKI</sequence>
<evidence type="ECO:0000313" key="2">
    <source>
        <dbReference type="EMBL" id="ORJ28852.1"/>
    </source>
</evidence>
<dbReference type="Proteomes" id="UP000192428">
    <property type="component" value="Unassembled WGS sequence"/>
</dbReference>
<feature type="transmembrane region" description="Helical" evidence="1">
    <location>
        <begin position="30"/>
        <end position="49"/>
    </location>
</feature>
<accession>A0A1X1G4G2</accession>
<dbReference type="RefSeq" id="WP_000542374.1">
    <property type="nucleotide sequence ID" value="NZ_LAWC01000006.1"/>
</dbReference>
<gene>
    <name evidence="2" type="ORF">ATE34_00630</name>
    <name evidence="3" type="ORF">B7727_07055</name>
</gene>
<comment type="caution">
    <text evidence="3">The sequence shown here is derived from an EMBL/GenBank/DDBJ whole genome shotgun (WGS) entry which is preliminary data.</text>
</comment>
<dbReference type="EMBL" id="NCUE01000019">
    <property type="protein sequence ID" value="ORO41584.1"/>
    <property type="molecule type" value="Genomic_DNA"/>
</dbReference>
<keyword evidence="1" id="KW-1133">Transmembrane helix</keyword>
<evidence type="ECO:0000313" key="4">
    <source>
        <dbReference type="Proteomes" id="UP000192428"/>
    </source>
</evidence>
<protein>
    <submittedName>
        <fullName evidence="3">Uncharacterized protein</fullName>
    </submittedName>
</protein>
<feature type="transmembrane region" description="Helical" evidence="1">
    <location>
        <begin position="61"/>
        <end position="80"/>
    </location>
</feature>
<dbReference type="EMBL" id="LNVF01000002">
    <property type="protein sequence ID" value="ORJ28852.1"/>
    <property type="molecule type" value="Genomic_DNA"/>
</dbReference>
<reference evidence="3 5" key="1">
    <citation type="journal article" date="2016" name="Eur. J. Clin. Microbiol. Infect. Dis.">
        <title>Whole genome sequencing as a tool for phylogenetic analysis of clinical strains of Mitis group streptococci.</title>
        <authorList>
            <person name="Rasmussen L.H."/>
            <person name="Dargis R."/>
            <person name="Hojholt K."/>
            <person name="Christensen J.J."/>
            <person name="Skovgaard O."/>
            <person name="Justesen U.S."/>
            <person name="Rosenvinge F.S."/>
            <person name="Moser C."/>
            <person name="Lukjancenko O."/>
            <person name="Rasmussen S."/>
            <person name="Nielsen X.C."/>
        </authorList>
    </citation>
    <scope>NUCLEOTIDE SEQUENCE [LARGE SCALE GENOMIC DNA]</scope>
    <source>
        <strain evidence="3 5">B_003802_10</strain>
    </source>
</reference>
<name>A0A1X1G4G2_STROR</name>
<reference evidence="3" key="3">
    <citation type="submission" date="2017-04" db="EMBL/GenBank/DDBJ databases">
        <authorList>
            <person name="Afonso C.L."/>
            <person name="Miller P.J."/>
            <person name="Scott M.A."/>
            <person name="Spackman E."/>
            <person name="Goraichik I."/>
            <person name="Dimitrov K.M."/>
            <person name="Suarez D.L."/>
            <person name="Swayne D.E."/>
        </authorList>
    </citation>
    <scope>NUCLEOTIDE SEQUENCE</scope>
    <source>
        <strain evidence="3">B_003802_10</strain>
    </source>
</reference>
<keyword evidence="1" id="KW-0812">Transmembrane</keyword>
<organism evidence="3 5">
    <name type="scientific">Streptococcus oralis subsp. tigurinus</name>
    <dbReference type="NCBI Taxonomy" id="1077464"/>
    <lineage>
        <taxon>Bacteria</taxon>
        <taxon>Bacillati</taxon>
        <taxon>Bacillota</taxon>
        <taxon>Bacilli</taxon>
        <taxon>Lactobacillales</taxon>
        <taxon>Streptococcaceae</taxon>
        <taxon>Streptococcus</taxon>
    </lineage>
</organism>
<dbReference type="Proteomes" id="UP000193958">
    <property type="component" value="Unassembled WGS sequence"/>
</dbReference>
<keyword evidence="1" id="KW-0472">Membrane</keyword>